<dbReference type="AlphaFoldDB" id="A0A7M7RCM4"/>
<evidence type="ECO:0000313" key="13">
    <source>
        <dbReference type="Proteomes" id="UP000007110"/>
    </source>
</evidence>
<name>A0A7M7RCM4_STRPU</name>
<dbReference type="GO" id="GO:0005634">
    <property type="term" value="C:nucleus"/>
    <property type="evidence" value="ECO:0000318"/>
    <property type="project" value="GO_Central"/>
</dbReference>
<reference evidence="13" key="1">
    <citation type="submission" date="2015-02" db="EMBL/GenBank/DDBJ databases">
        <title>Genome sequencing for Strongylocentrotus purpuratus.</title>
        <authorList>
            <person name="Murali S."/>
            <person name="Liu Y."/>
            <person name="Vee V."/>
            <person name="English A."/>
            <person name="Wang M."/>
            <person name="Skinner E."/>
            <person name="Han Y."/>
            <person name="Muzny D.M."/>
            <person name="Worley K.C."/>
            <person name="Gibbs R.A."/>
        </authorList>
    </citation>
    <scope>NUCLEOTIDE SEQUENCE</scope>
</reference>
<dbReference type="OrthoDB" id="203821at2759"/>
<evidence type="ECO:0000256" key="7">
    <source>
        <dbReference type="ARBA" id="ARBA00023242"/>
    </source>
</evidence>
<feature type="domain" description="60S ribosomal export protein NMD3 OB-fold" evidence="10">
    <location>
        <begin position="314"/>
        <end position="410"/>
    </location>
</feature>
<comment type="function">
    <text evidence="1 8">Acts as an adapter for the XPO1/CRM1-mediated export of the 60S ribosomal subunit.</text>
</comment>
<evidence type="ECO:0000259" key="10">
    <source>
        <dbReference type="Pfam" id="PF21192"/>
    </source>
</evidence>
<evidence type="ECO:0000256" key="1">
    <source>
        <dbReference type="ARBA" id="ARBA00002269"/>
    </source>
</evidence>
<dbReference type="Pfam" id="PF04981">
    <property type="entry name" value="NMD3"/>
    <property type="match status" value="1"/>
</dbReference>
<dbReference type="InterPro" id="IPR039768">
    <property type="entry name" value="Nmd3"/>
</dbReference>
<keyword evidence="7 8" id="KW-0539">Nucleus</keyword>
<comment type="subcellular location">
    <subcellularLocation>
        <location evidence="8">Cytoplasm</location>
    </subcellularLocation>
    <subcellularLocation>
        <location evidence="8">Nucleus</location>
    </subcellularLocation>
</comment>
<evidence type="ECO:0000256" key="3">
    <source>
        <dbReference type="ARBA" id="ARBA00017035"/>
    </source>
</evidence>
<evidence type="ECO:0000313" key="12">
    <source>
        <dbReference type="EnsemblMetazoa" id="XP_788633"/>
    </source>
</evidence>
<dbReference type="PANTHER" id="PTHR12746">
    <property type="entry name" value="NONSENSE-MEDIATED MRNA DECAY PROTEIN 3"/>
    <property type="match status" value="1"/>
</dbReference>
<evidence type="ECO:0000256" key="8">
    <source>
        <dbReference type="RuleBase" id="RU364108"/>
    </source>
</evidence>
<dbReference type="GO" id="GO:0015031">
    <property type="term" value="P:protein transport"/>
    <property type="evidence" value="ECO:0007669"/>
    <property type="project" value="UniProtKB-KW"/>
</dbReference>
<dbReference type="PANTHER" id="PTHR12746:SF2">
    <property type="entry name" value="60S RIBOSOMAL EXPORT PROTEIN NMD3"/>
    <property type="match status" value="1"/>
</dbReference>
<dbReference type="KEGG" id="spu:583639"/>
<dbReference type="Pfam" id="PF21192">
    <property type="entry name" value="OB_NMD3"/>
    <property type="match status" value="1"/>
</dbReference>
<accession>A0A7M7RCM4</accession>
<dbReference type="Pfam" id="PF21193">
    <property type="entry name" value="NMD_SH3"/>
    <property type="match status" value="1"/>
</dbReference>
<dbReference type="GO" id="GO:0005737">
    <property type="term" value="C:cytoplasm"/>
    <property type="evidence" value="ECO:0000318"/>
    <property type="project" value="GO_Central"/>
</dbReference>
<evidence type="ECO:0000256" key="5">
    <source>
        <dbReference type="ARBA" id="ARBA00022490"/>
    </source>
</evidence>
<keyword evidence="4 8" id="KW-0813">Transport</keyword>
<dbReference type="RefSeq" id="XP_788633.2">
    <property type="nucleotide sequence ID" value="XM_783540.5"/>
</dbReference>
<dbReference type="InterPro" id="IPR048898">
    <property type="entry name" value="OB_NMD3"/>
</dbReference>
<comment type="similarity">
    <text evidence="2 8">Belongs to the NMD3 family.</text>
</comment>
<dbReference type="InParanoid" id="A0A7M7RCM4"/>
<dbReference type="GeneID" id="583639"/>
<dbReference type="CTD" id="51068"/>
<dbReference type="GO" id="GO:0043023">
    <property type="term" value="F:ribosomal large subunit binding"/>
    <property type="evidence" value="ECO:0000318"/>
    <property type="project" value="GO_Central"/>
</dbReference>
<proteinExistence type="inferred from homology"/>
<dbReference type="GO" id="GO:0000055">
    <property type="term" value="P:ribosomal large subunit export from nucleus"/>
    <property type="evidence" value="ECO:0000318"/>
    <property type="project" value="GO_Central"/>
</dbReference>
<keyword evidence="5 8" id="KW-0963">Cytoplasm</keyword>
<reference evidence="12" key="2">
    <citation type="submission" date="2021-01" db="UniProtKB">
        <authorList>
            <consortium name="EnsemblMetazoa"/>
        </authorList>
    </citation>
    <scope>IDENTIFICATION</scope>
</reference>
<evidence type="ECO:0000256" key="6">
    <source>
        <dbReference type="ARBA" id="ARBA00022927"/>
    </source>
</evidence>
<keyword evidence="6 8" id="KW-0653">Protein transport</keyword>
<feature type="domain" description="Nmd3 N-terminal" evidence="9">
    <location>
        <begin position="16"/>
        <end position="247"/>
    </location>
</feature>
<keyword evidence="13" id="KW-1185">Reference proteome</keyword>
<evidence type="ECO:0000259" key="11">
    <source>
        <dbReference type="Pfam" id="PF21193"/>
    </source>
</evidence>
<dbReference type="Proteomes" id="UP000007110">
    <property type="component" value="Unassembled WGS sequence"/>
</dbReference>
<protein>
    <recommendedName>
        <fullName evidence="3 8">60S ribosomal export protein NMD3</fullName>
    </recommendedName>
</protein>
<feature type="domain" description="60S ribosomal export protein NMD3 SH3" evidence="11">
    <location>
        <begin position="250"/>
        <end position="297"/>
    </location>
</feature>
<sequence length="513" mass="58228">MEYMEPQDSTQGMILCCQCGTPIQPNPANMCVACLRTQVDITEGIPKQAAVYFCKACERYLQPPAQWITCTLESRELLALCLKKLKGLAKVRLIDAGFVWTEPHSKRLKVKLTIQKEVQSGTVLQQVFIVDFVVQGQMCTDCHRVEAKDYWRAVVQVRQKTAHKKTFYYLEQLILKHNLHVNCLNVKQHDEGIDFYYASKDQSNGARKMVDFLMSVVPCKYKLSQQLISHDIHNNTYSYKYTYSVEIVPICKDNVVCLPKKLAASLGNIGQICVCIRVCSTVQLIDPNTLQIVELNATTFWRNPFSSLCDPHQLTEYTVLQVERVADSDVKHVKGGGAKSKKHLLADVWLMRSQDMGVVDTQYHCRTFLGHLLSAGDTVKGLDLVNSNVNNKALEQMKAETLPDVVIVKKYFGDRSRRHRKRNWKLKTMTKEVALHENAAERDYMGFLEDLEEDGDYRKNINIYVDRSKNIAVESSDEDAAPQISLQEMLEDFHIGGNEGADEEGGEEAAGME</sequence>
<dbReference type="EnsemblMetazoa" id="XM_783540">
    <property type="protein sequence ID" value="XP_788633"/>
    <property type="gene ID" value="LOC583639"/>
</dbReference>
<dbReference type="OMA" id="VILVRKH"/>
<organism evidence="12 13">
    <name type="scientific">Strongylocentrotus purpuratus</name>
    <name type="common">Purple sea urchin</name>
    <dbReference type="NCBI Taxonomy" id="7668"/>
    <lineage>
        <taxon>Eukaryota</taxon>
        <taxon>Metazoa</taxon>
        <taxon>Echinodermata</taxon>
        <taxon>Eleutherozoa</taxon>
        <taxon>Echinozoa</taxon>
        <taxon>Echinoidea</taxon>
        <taxon>Euechinoidea</taxon>
        <taxon>Echinacea</taxon>
        <taxon>Camarodonta</taxon>
        <taxon>Echinidea</taxon>
        <taxon>Strongylocentrotidae</taxon>
        <taxon>Strongylocentrotus</taxon>
    </lineage>
</organism>
<dbReference type="InterPro" id="IPR007064">
    <property type="entry name" value="Nmd3_N"/>
</dbReference>
<evidence type="ECO:0000259" key="9">
    <source>
        <dbReference type="Pfam" id="PF04981"/>
    </source>
</evidence>
<dbReference type="InterPro" id="IPR048899">
    <property type="entry name" value="NMD_SH3"/>
</dbReference>
<evidence type="ECO:0000256" key="4">
    <source>
        <dbReference type="ARBA" id="ARBA00022448"/>
    </source>
</evidence>
<evidence type="ECO:0000256" key="2">
    <source>
        <dbReference type="ARBA" id="ARBA00009794"/>
    </source>
</evidence>
<dbReference type="FunCoup" id="A0A7M7RCM4">
    <property type="interactions" value="1779"/>
</dbReference>